<evidence type="ECO:0000256" key="4">
    <source>
        <dbReference type="ARBA" id="ARBA00023136"/>
    </source>
</evidence>
<evidence type="ECO:0000259" key="6">
    <source>
        <dbReference type="Pfam" id="PF01284"/>
    </source>
</evidence>
<keyword evidence="2 5" id="KW-0812">Transmembrane</keyword>
<name>A0A6A5YA15_9PLEO</name>
<comment type="subcellular location">
    <subcellularLocation>
        <location evidence="1">Membrane</location>
        <topology evidence="1">Multi-pass membrane protein</topology>
    </subcellularLocation>
</comment>
<reference evidence="7" key="1">
    <citation type="journal article" date="2020" name="Stud. Mycol.">
        <title>101 Dothideomycetes genomes: a test case for predicting lifestyles and emergence of pathogens.</title>
        <authorList>
            <person name="Haridas S."/>
            <person name="Albert R."/>
            <person name="Binder M."/>
            <person name="Bloem J."/>
            <person name="Labutti K."/>
            <person name="Salamov A."/>
            <person name="Andreopoulos B."/>
            <person name="Baker S."/>
            <person name="Barry K."/>
            <person name="Bills G."/>
            <person name="Bluhm B."/>
            <person name="Cannon C."/>
            <person name="Castanera R."/>
            <person name="Culley D."/>
            <person name="Daum C."/>
            <person name="Ezra D."/>
            <person name="Gonzalez J."/>
            <person name="Henrissat B."/>
            <person name="Kuo A."/>
            <person name="Liang C."/>
            <person name="Lipzen A."/>
            <person name="Lutzoni F."/>
            <person name="Magnuson J."/>
            <person name="Mondo S."/>
            <person name="Nolan M."/>
            <person name="Ohm R."/>
            <person name="Pangilinan J."/>
            <person name="Park H.-J."/>
            <person name="Ramirez L."/>
            <person name="Alfaro M."/>
            <person name="Sun H."/>
            <person name="Tritt A."/>
            <person name="Yoshinaga Y."/>
            <person name="Zwiers L.-H."/>
            <person name="Turgeon B."/>
            <person name="Goodwin S."/>
            <person name="Spatafora J."/>
            <person name="Crous P."/>
            <person name="Grigoriev I."/>
        </authorList>
    </citation>
    <scope>NUCLEOTIDE SEQUENCE</scope>
    <source>
        <strain evidence="7">CBS 175.79</strain>
    </source>
</reference>
<keyword evidence="8" id="KW-1185">Reference proteome</keyword>
<dbReference type="OrthoDB" id="4074965at2759"/>
<feature type="transmembrane region" description="Helical" evidence="5">
    <location>
        <begin position="74"/>
        <end position="93"/>
    </location>
</feature>
<sequence>MIISRVLSIFLRFAEFVCAAVVLGLTAYFLDKHEHGSGGPFGRLIYSIIIASISVLFSLFWLIPTVSSMLHYPFDFIMSAAWFAVFGILVNYLDGSCGGTFEWSGIRFRNNFCGQWKAMQAFSFLSAIFWFVSFLLGVWVYHKVRRDPVAVDGRRRSRWHRSRV</sequence>
<dbReference type="AlphaFoldDB" id="A0A6A5YA15"/>
<dbReference type="PANTHER" id="PTHR39608">
    <property type="entry name" value="INTEGRAL MEMBRANE PROTEIN (AFU_ORTHOLOGUE AFUA_5G08640)"/>
    <property type="match status" value="1"/>
</dbReference>
<evidence type="ECO:0000256" key="3">
    <source>
        <dbReference type="ARBA" id="ARBA00022989"/>
    </source>
</evidence>
<keyword evidence="4 5" id="KW-0472">Membrane</keyword>
<evidence type="ECO:0000313" key="7">
    <source>
        <dbReference type="EMBL" id="KAF2022278.1"/>
    </source>
</evidence>
<feature type="transmembrane region" description="Helical" evidence="5">
    <location>
        <begin position="41"/>
        <end position="62"/>
    </location>
</feature>
<dbReference type="Pfam" id="PF01284">
    <property type="entry name" value="MARVEL"/>
    <property type="match status" value="1"/>
</dbReference>
<feature type="transmembrane region" description="Helical" evidence="5">
    <location>
        <begin position="9"/>
        <end position="29"/>
    </location>
</feature>
<dbReference type="RefSeq" id="XP_033390617.1">
    <property type="nucleotide sequence ID" value="XM_033526266.1"/>
</dbReference>
<proteinExistence type="predicted"/>
<keyword evidence="3 5" id="KW-1133">Transmembrane helix</keyword>
<organism evidence="7 8">
    <name type="scientific">Aaosphaeria arxii CBS 175.79</name>
    <dbReference type="NCBI Taxonomy" id="1450172"/>
    <lineage>
        <taxon>Eukaryota</taxon>
        <taxon>Fungi</taxon>
        <taxon>Dikarya</taxon>
        <taxon>Ascomycota</taxon>
        <taxon>Pezizomycotina</taxon>
        <taxon>Dothideomycetes</taxon>
        <taxon>Pleosporomycetidae</taxon>
        <taxon>Pleosporales</taxon>
        <taxon>Pleosporales incertae sedis</taxon>
        <taxon>Aaosphaeria</taxon>
    </lineage>
</organism>
<dbReference type="PANTHER" id="PTHR39608:SF1">
    <property type="entry name" value="INTEGRAL MEMBRANE PROTEIN (AFU_ORTHOLOGUE AFUA_5G08640)"/>
    <property type="match status" value="1"/>
</dbReference>
<feature type="transmembrane region" description="Helical" evidence="5">
    <location>
        <begin position="121"/>
        <end position="141"/>
    </location>
</feature>
<dbReference type="InterPro" id="IPR008253">
    <property type="entry name" value="Marvel"/>
</dbReference>
<feature type="domain" description="MARVEL" evidence="6">
    <location>
        <begin position="7"/>
        <end position="136"/>
    </location>
</feature>
<evidence type="ECO:0000256" key="1">
    <source>
        <dbReference type="ARBA" id="ARBA00004141"/>
    </source>
</evidence>
<dbReference type="GO" id="GO:0016020">
    <property type="term" value="C:membrane"/>
    <property type="evidence" value="ECO:0007669"/>
    <property type="project" value="UniProtKB-SubCell"/>
</dbReference>
<dbReference type="GeneID" id="54283663"/>
<evidence type="ECO:0000256" key="5">
    <source>
        <dbReference type="SAM" id="Phobius"/>
    </source>
</evidence>
<evidence type="ECO:0000256" key="2">
    <source>
        <dbReference type="ARBA" id="ARBA00022692"/>
    </source>
</evidence>
<dbReference type="Proteomes" id="UP000799778">
    <property type="component" value="Unassembled WGS sequence"/>
</dbReference>
<protein>
    <submittedName>
        <fullName evidence="7">Integral membrane protein</fullName>
    </submittedName>
</protein>
<accession>A0A6A5YA15</accession>
<evidence type="ECO:0000313" key="8">
    <source>
        <dbReference type="Proteomes" id="UP000799778"/>
    </source>
</evidence>
<dbReference type="EMBL" id="ML978066">
    <property type="protein sequence ID" value="KAF2022278.1"/>
    <property type="molecule type" value="Genomic_DNA"/>
</dbReference>
<gene>
    <name evidence="7" type="ORF">BU24DRAFT_41508</name>
</gene>